<sequence>MTPWVFQALVWCVAYLSLATGSLLRKNVDSLTEEEILTLQSVLRELENDQTEHGFQTLAAFHGEPSQCALRDGRLIACCRHGDPTFPLWHRAYTVQFEQALVQKGLANLGVPYWDWTEPLKDLPELVRHQIFRDPKGGLGQKNAWFTADIEHGDVHEHTARAVDDRLFEHVAPGGKTRLFEMILDALEQDEFCHFEAQFEVAHNHIHYLVGGRHHYSMSTLEYTSYDPLFFLHHSNVDRLFVIWQELQKKRAKPYDHSDCGVELFGKPMEPFNHDNNPVELTKTFSKPKELFSHLQLGYTYDTLSLNGMTIDQLHTLLEYRRGRDRKYAAFSLHGLGFSANVRVKICHVETEEEDHCEFSGDFFILGGSNEMPWEFTVPYYFDVTETMEHMTYGLDEDHGGHLEVKAEVYSVNGTLLGSQILGKPYISHRPAHGFTDPVIHRNRGTTTVGRKDVEVLTDEEVYHLRQALARFQNDTSIDGYQAVAEFHGLPAKCPHPDAAVRYACCIHGMPTFPHWHRLFVTEVEDELRSRGLEIGIPYWDWTKPNAHVPALANDETYEHPYTHETIHNPFHDAAVAFLGQRTTRQIQDDLAETPKFGDHTTLFDGMLLAFEQTDFCDFEVQFEVVHNAIHFLVGGFGPYTMATLHYSAFDPIFYLHHSNVDRLWAIWQELQMKRGLPYKAHCAESLSKEVMKPFGFPPPYHNDQKIHDNARPFKIYDYESVLDYTYDSLQFGGMTVDQLDPYLEERKTHDRVFVGIMLHNIGVSAWCTLSIMRASGDKYEVTKLAVLGGEKEMPWRFDRAFKVDITEALKTLGFSYDDDFHVHLDITDVTGKKWPKDTFSHDTIIHVPASAKAEDDFASDDHVRSDVEHLTAEQMQNLREALRALMNDASIAGYNQIASFHGQPNWCPSPDAEEKFACCAHGMPIFPHWHRLLTVQAENALMAHGMTSGLPYWDWTLPIDHLPELVAGENFDNPKNGQSEPNPWFSGEVNGHETQRNVRDDLFKQPAFGEMTPLAEKVMLAFEQDNFCDFEIQFEIAHNFIHAVVGGTELYSMASLRYTAFDPLFYLHHSSTDRLWAVWQKLQKFRNKPYNSANCALAEMREPLQPFAQTSATNPDPVTRDHSVPFDVFNYRNSFHYEYDNFQFNGMSIPQLQRETLKRQGLDRVFAGFMLHGIKKSSLVVFNICTSDKSCTKAGEFYLLGDEFELPWEYDRLYKHEITKELKEMSLDHHDPFDIHYNVYDLENNDLGDDVFGNASIIFKSGRGHLKGHTEDYLREVRASSHIRRNIEALTKGECESLRSALHDMEEDGSFEKIAQFHGSPGLCTHDNHPAACCVHGSPTFPHWHRLYVENVENALLNHGSAVSMPYWDWTQPIEHLPALINEPTYYDSRTHKKEANAFFRWKVPGTDEYTSRDPRPELYDSHYFLDNVLLALEQTSFCDFEVQFEVVHNALHSFLGGRGRYSMSTLDYSAFDPVFFLHHATVDRIWAIWQALQKFRGLPFDETDCAVNLMNIPLHPFDDKDLNDCWVTHKYSRPKDVFDYSHHFDYHYDTLEFNSWTIPQLEEVLRKQRSHDRLFAGFRLHNIGTSADVEIDICVKSGGGALSCDHPAGKFSILGGEFEMPWIFDRLYKYDITDTVRKLGLPLDSAADFEVHIKLHAFNGSYIDATPLGHPTIMFEPGEGKSQDDQGHTHRNLVRKSVRNLSPAERRSLVLAMKSLQEDSSADGFQSLASFHAQPPLCPYPEANKRFACCVHGMATFPEWHRLYTVQFEDALRRHGSVVGIPYWDTVVPQEDLPAFFNDEIWDDPLFHANFTNPWNGADIDFNHQKIARDINMDKLSKKGPKGYDTWSWKQYIYALEQEDYCDFEVQFEIAHNAIHAWVGGHEEYSMGHLHYASYDPVFILHHSNTDRIFALWQELQKFRGHDPNEVNCALEMMREPLKPFSFGAPYNLNPTTKEHSKPEDTFDYKGHFHYEYDHLELQGMNVQRLHDYINQQKERDRVFVGFLLEGIGTSAHLDFSICKPDGECTHAGYFDVLGGSLETPWQFDRLYKYEITDVLESKGLDVHDVFDIKITSTSWDNEDISTDRFPPPSVIYVPKSRDIELHEVAPNRVRNDLSKLSERDIQNLKSAIRDLQLDKTIDGYQNIASFHGAPALCPSAENAEYACCIHGVPTFPHWHRLYTVEMEDALIRHGSGVALPYWDWSVAITDLPDLFTSESYYDAWRDEVIPNPFARSYIDVAKGFTVRDPQPELTKLAKDGKHSMLFDELLLALEQTDYCDFEVQFEVLHNAIHFLVGGRQEYSLSSLEYSSYDPIFFVHHSFVDKVWAVWQELQKKRGLVYDRVDCAVNYINQPMHPFDWENLNPDVRTREHASPSSVFDYEDLGYHYDNFELGGNDLEKLEELIHEQKSHARVFAAFHLHNIGTSAAVVFQACRTESNCVRAGGLFILGGKLEMPWSFDRLFKYDITSVLHDIGIEPEDVFNPEAPFFLKYEIQGVNGSSLPLSTVSPPTLVFKPAEEAQADEAAHSIAGVGVRKNINSLTDAEMENLREAMRRVQAGTGRLSYNKVAKAHGYPAQCHLKDDHHDDHHHDDHGHRVLRAVHDHDDHGHPALRAVHGHEVHHDDHGHEVHHDDHGHEVHHADHGHEDHHDDHGHAAPFADHGHDDHHDDHGHEVHHDDHGHEVHHADHGHEVHHDDQHGKKEVACCHHGMASFPQWHRIFTKQMEAALMWEGAELGMPYWDWTESFTELPRLISQEHDNPFHHFEIPDKEHHVTTRAPRPQLFKDPEHGDESFFYRQVLIAFEQRDYCDFEVQFEVIHNAIHSWIGGTSPYGMSTLEYSAYDPVFFIHHSNVDRQFAIWQALQQYRGLDYNTANCNIHELREPLEPFNHEDNPVHITRAHSRAIDAFDYDDLDYQYDNLNFHGLTIAQLDHLLEQRKSEDRAFLNFMLQGIGTSADVEFELCDKDNHCNFAGTFAILGGPLEMPWSFDRVFKYDVTKVFKQMRLRPDSEYHFELHVRAVNGTELSPRLLKPPSVSFLPGRKTRGQAADAHHEEQPTNTTTDSDDDLVRYEVSAMSLAQVNNLRTALNKLMHDSGPNGYEAIAGFHGAPGLCPEKAEEHYSCCQHGMPAFPHWHSLLTVQFEHALREHGSLVGVPYWDWTRPSKALPSLFTDPSESNPFKTYKISFKGQYIKREVHEDLFNHPSEGDPESLFHQALELLEQTSYCDFEVQYEMLHNAVHELVGGPNTYSMSTLDYSAFDPFFMVHHASIDRLWLIWQQLQKLRGKPFNYAVCAARLLYRPLEPFSYESVNADPLTRNNAKPVQIFDREKFHYRYDSLELSGHALQELEDMIHDMQTHTRLFAGFVLHGFGTSARVHVDIVKDGHVEKVGNFFVLGGASEMPWAYERIYKLDMTEAAEHLNMSDSCAFHFQLTVTKYDGTALDVEFPEPVVIRKRANTEFEEVILPLKTKNNLPPKIVVRRGTHVIFHAVDQALHGPIRELGSYTNSVHCAIPPGEAHAYAFDESHELEPGDYYFTANDAQQCHGGARIQLTVDEE</sequence>
<keyword evidence="5" id="KW-0186">Copper</keyword>
<dbReference type="GO" id="GO:0046872">
    <property type="term" value="F:metal ion binding"/>
    <property type="evidence" value="ECO:0007669"/>
    <property type="project" value="UniProtKB-KW"/>
</dbReference>
<dbReference type="SUPFAM" id="SSF48056">
    <property type="entry name" value="Di-copper centre-containing domain"/>
    <property type="match status" value="9"/>
</dbReference>
<feature type="domain" description="Tyrosinase copper-binding" evidence="11">
    <location>
        <begin position="3257"/>
        <end position="3268"/>
    </location>
</feature>
<keyword evidence="2" id="KW-0813">Transport</keyword>
<feature type="domain" description="Tyrosinase copper-binding" evidence="10">
    <location>
        <begin position="2169"/>
        <end position="2186"/>
    </location>
</feature>
<evidence type="ECO:0000256" key="4">
    <source>
        <dbReference type="ARBA" id="ARBA00022723"/>
    </source>
</evidence>
<feature type="region of interest" description="Disordered" evidence="8">
    <location>
        <begin position="2620"/>
        <end position="2699"/>
    </location>
</feature>
<feature type="domain" description="Tyrosinase copper-binding" evidence="10">
    <location>
        <begin position="922"/>
        <end position="939"/>
    </location>
</feature>
<dbReference type="InterPro" id="IPR050316">
    <property type="entry name" value="Tyrosinase/Hemocyanin"/>
</dbReference>
<evidence type="ECO:0000259" key="11">
    <source>
        <dbReference type="PROSITE" id="PS00498"/>
    </source>
</evidence>
<keyword evidence="7" id="KW-0325">Glycoprotein</keyword>
<evidence type="ECO:0000313" key="12">
    <source>
        <dbReference type="EMBL" id="DAD54776.1"/>
    </source>
</evidence>
<evidence type="ECO:0000256" key="7">
    <source>
        <dbReference type="ARBA" id="ARBA00023180"/>
    </source>
</evidence>
<feature type="domain" description="Tyrosinase copper-binding" evidence="10">
    <location>
        <begin position="1337"/>
        <end position="1354"/>
    </location>
</feature>
<dbReference type="PROSITE" id="PS00498">
    <property type="entry name" value="TYROSINASE_2"/>
    <property type="match status" value="8"/>
</dbReference>
<feature type="chain" id="PRO_5032268485" evidence="9">
    <location>
        <begin position="22"/>
        <end position="3553"/>
    </location>
</feature>
<feature type="region of interest" description="Disordered" evidence="8">
    <location>
        <begin position="3034"/>
        <end position="3062"/>
    </location>
</feature>
<keyword evidence="9" id="KW-0732">Signal</keyword>
<feature type="domain" description="Tyrosinase copper-binding" evidence="11">
    <location>
        <begin position="2841"/>
        <end position="2852"/>
    </location>
</feature>
<dbReference type="Pfam" id="PF00264">
    <property type="entry name" value="Tyrosinase"/>
    <property type="match status" value="8"/>
</dbReference>
<keyword evidence="6" id="KW-1015">Disulfide bond</keyword>
<dbReference type="PANTHER" id="PTHR11474">
    <property type="entry name" value="TYROSINASE FAMILY MEMBER"/>
    <property type="match status" value="1"/>
</dbReference>
<evidence type="ECO:0000256" key="3">
    <source>
        <dbReference type="ARBA" id="ARBA00022621"/>
    </source>
</evidence>
<proteinExistence type="evidence at transcript level"/>
<evidence type="ECO:0000259" key="10">
    <source>
        <dbReference type="PROSITE" id="PS00497"/>
    </source>
</evidence>
<reference evidence="12" key="1">
    <citation type="journal article" date="2018" name="Mol. Phylogenet. Evol.">
        <title>Hemocyanin genes as indicators of habitat shifts in Panpulmonata?</title>
        <authorList>
            <person name="Schafer G.G."/>
            <person name="Pedrini-Martha V."/>
            <person name="Schnegg R."/>
            <person name="Dallinger R."/>
            <person name="Jackson D.J."/>
            <person name="Lieb B."/>
        </authorList>
    </citation>
    <scope>NUCLEOTIDE SEQUENCE</scope>
</reference>
<reference evidence="12" key="3">
    <citation type="journal article" date="2021" name="J. Mol. Evol.">
        <title>Hemocyanins of Muricidae: New 'Insights' Unravel an Additional Highly Hydrophilic 800 kDa Mass Within the Molecule.</title>
        <authorList>
            <person name="Schafer G.G."/>
            <person name="Grebe L.J."/>
            <person name="Depoix F."/>
            <person name="Lieb B."/>
        </authorList>
    </citation>
    <scope>NUCLEOTIDE SEQUENCE</scope>
</reference>
<feature type="domain" description="Tyrosinase copper-binding" evidence="11">
    <location>
        <begin position="227"/>
        <end position="238"/>
    </location>
</feature>
<feature type="domain" description="Tyrosinase copper-binding" evidence="11">
    <location>
        <begin position="651"/>
        <end position="662"/>
    </location>
</feature>
<evidence type="ECO:0000256" key="6">
    <source>
        <dbReference type="ARBA" id="ARBA00023157"/>
    </source>
</evidence>
<dbReference type="PROSITE" id="PS00497">
    <property type="entry name" value="TYROSINASE_1"/>
    <property type="match status" value="7"/>
</dbReference>
<reference evidence="12" key="2">
    <citation type="submission" date="2020-08" db="EMBL/GenBank/DDBJ databases">
        <authorList>
            <person name="Schaefer G."/>
            <person name="Grebe L."/>
            <person name="Lieb B."/>
        </authorList>
    </citation>
    <scope>NUCLEOTIDE SEQUENCE</scope>
</reference>
<dbReference type="InterPro" id="IPR028999">
    <property type="entry name" value="Beta-sandwich_Haemocyanin"/>
</dbReference>
<feature type="domain" description="Tyrosinase copper-binding" evidence="11">
    <location>
        <begin position="1063"/>
        <end position="1074"/>
    </location>
</feature>
<dbReference type="Gene3D" id="2.60.40.2570">
    <property type="match status" value="1"/>
</dbReference>
<dbReference type="Gene3D" id="2.60.310.10">
    <property type="entry name" value="Haemocyanin C-terminal domain"/>
    <property type="match status" value="8"/>
</dbReference>
<dbReference type="PANTHER" id="PTHR11474:SF126">
    <property type="entry name" value="TYROSINASE-LIKE PROTEIN TYR-1-RELATED"/>
    <property type="match status" value="1"/>
</dbReference>
<dbReference type="SUPFAM" id="SSF81277">
    <property type="entry name" value="C-terminal domain of mollusc hemocyanin"/>
    <property type="match status" value="8"/>
</dbReference>
<dbReference type="EMBL" id="BK014287">
    <property type="protein sequence ID" value="DAD54776.1"/>
    <property type="molecule type" value="mRNA"/>
</dbReference>
<evidence type="ECO:0000256" key="2">
    <source>
        <dbReference type="ARBA" id="ARBA00022448"/>
    </source>
</evidence>
<feature type="domain" description="Tyrosinase copper-binding" evidence="10">
    <location>
        <begin position="81"/>
        <end position="98"/>
    </location>
</feature>
<dbReference type="InterPro" id="IPR002227">
    <property type="entry name" value="Tyrosinase_Cu-bd"/>
</dbReference>
<keyword evidence="4" id="KW-0479">Metal-binding</keyword>
<evidence type="ECO:0000256" key="9">
    <source>
        <dbReference type="SAM" id="SignalP"/>
    </source>
</evidence>
<dbReference type="InterPro" id="IPR036848">
    <property type="entry name" value="Haemocyanin_C_sf"/>
</dbReference>
<feature type="domain" description="Tyrosinase copper-binding" evidence="10">
    <location>
        <begin position="2706"/>
        <end position="2724"/>
    </location>
</feature>
<comment type="function">
    <text evidence="1">Hemocyanins are copper-containing oxygen carriers occurring freely dissolved in the hemolymph of many mollusks and arthropods.</text>
</comment>
<feature type="domain" description="Tyrosinase copper-binding" evidence="11">
    <location>
        <begin position="1474"/>
        <end position="1485"/>
    </location>
</feature>
<evidence type="ECO:0000256" key="5">
    <source>
        <dbReference type="ARBA" id="ARBA00023008"/>
    </source>
</evidence>
<dbReference type="GO" id="GO:0005344">
    <property type="term" value="F:oxygen carrier activity"/>
    <property type="evidence" value="ECO:0007669"/>
    <property type="project" value="UniProtKB-KW"/>
</dbReference>
<feature type="domain" description="Tyrosinase copper-binding" evidence="11">
    <location>
        <begin position="1898"/>
        <end position="1909"/>
    </location>
</feature>
<organism evidence="12">
    <name type="scientific">Rapana venosa</name>
    <name type="common">Veined rapa whelk</name>
    <name type="synonym">Rapana thomasiana</name>
    <dbReference type="NCBI Taxonomy" id="55521"/>
    <lineage>
        <taxon>Eukaryota</taxon>
        <taxon>Metazoa</taxon>
        <taxon>Spiralia</taxon>
        <taxon>Lophotrochozoa</taxon>
        <taxon>Mollusca</taxon>
        <taxon>Gastropoda</taxon>
        <taxon>Caenogastropoda</taxon>
        <taxon>Neogastropoda</taxon>
        <taxon>Muricoidea</taxon>
        <taxon>Muricidae</taxon>
        <taxon>Rapana</taxon>
    </lineage>
</organism>
<keyword evidence="3" id="KW-0561">Oxygen transport</keyword>
<feature type="domain" description="Tyrosinase copper-binding" evidence="10">
    <location>
        <begin position="508"/>
        <end position="525"/>
    </location>
</feature>
<accession>A0A823A9L2</accession>
<evidence type="ECO:0000256" key="1">
    <source>
        <dbReference type="ARBA" id="ARBA00002958"/>
    </source>
</evidence>
<dbReference type="Gene3D" id="1.10.1280.10">
    <property type="entry name" value="Di-copper center containing domain from catechol oxidase"/>
    <property type="match status" value="9"/>
</dbReference>
<feature type="domain" description="Tyrosinase copper-binding" evidence="10">
    <location>
        <begin position="1754"/>
        <end position="1771"/>
    </location>
</feature>
<feature type="domain" description="Tyrosinase copper-binding" evidence="11">
    <location>
        <begin position="2312"/>
        <end position="2323"/>
    </location>
</feature>
<evidence type="ECO:0000256" key="8">
    <source>
        <dbReference type="SAM" id="MobiDB-lite"/>
    </source>
</evidence>
<protein>
    <submittedName>
        <fullName evidence="12">Hemocyanin 2</fullName>
    </submittedName>
</protein>
<dbReference type="GO" id="GO:0016491">
    <property type="term" value="F:oxidoreductase activity"/>
    <property type="evidence" value="ECO:0007669"/>
    <property type="project" value="InterPro"/>
</dbReference>
<dbReference type="PRINTS" id="PR00092">
    <property type="entry name" value="TYROSINASE"/>
</dbReference>
<name>A0A823A9L2_RAPVE</name>
<dbReference type="InterPro" id="IPR008922">
    <property type="entry name" value="Di-copper_centre_dom_sf"/>
</dbReference>
<dbReference type="Pfam" id="PF14830">
    <property type="entry name" value="Haemocyan_bet_s"/>
    <property type="match status" value="8"/>
</dbReference>
<feature type="signal peptide" evidence="9">
    <location>
        <begin position="1"/>
        <end position="21"/>
    </location>
</feature>